<keyword evidence="1" id="KW-0175">Coiled coil</keyword>
<comment type="caution">
    <text evidence="3">The sequence shown here is derived from an EMBL/GenBank/DDBJ whole genome shotgun (WGS) entry which is preliminary data.</text>
</comment>
<name>A0ABU3GU23_9SPHI</name>
<organism evidence="3 4">
    <name type="scientific">Mucilaginibacter terrae</name>
    <dbReference type="NCBI Taxonomy" id="1955052"/>
    <lineage>
        <taxon>Bacteria</taxon>
        <taxon>Pseudomonadati</taxon>
        <taxon>Bacteroidota</taxon>
        <taxon>Sphingobacteriia</taxon>
        <taxon>Sphingobacteriales</taxon>
        <taxon>Sphingobacteriaceae</taxon>
        <taxon>Mucilaginibacter</taxon>
    </lineage>
</organism>
<sequence>MKLKIFNIKLLLVCGLLIAAQGGYAQKKSTDDKDFNKEMLDLQKQMQDLQKQMNKLKTEKLKQKSDELRKLSKELSSETLVHLDDLNISGFSKGLGITAMPGNAATIYATPGTRILRSTESSKSAQTFTYNYNWTNDEKKLEEAIQSGDVKEKSKSYSKSYSVGSSDKLQINNSFGKVTVNTWTKNEIKVDVQMKAYADEEDDAQKLLDKISITDSKENSLVSFKTNIESNRTSESRTFVIGTFFSGGKKRVSKMEVNYTVYMPVKSQLDITNKFGNVVLPDLTGKVNVNLSYGALVCQDLNNPDIKVSFGDAKIANVINGDLHVSYGNLNLGMADNLKAKVSFGGMNVDKLKSAGDVTARYGDGIKIIEFDKNCKNVNIDAQFTKVYLPAKNDYDFDVTTRFGSFNYDNNIVKVISQTPEDTRHFTSTKTFKGQVNKGNADKVITIKSSYATVKLD</sequence>
<feature type="signal peptide" evidence="2">
    <location>
        <begin position="1"/>
        <end position="25"/>
    </location>
</feature>
<reference evidence="4" key="1">
    <citation type="submission" date="2023-07" db="EMBL/GenBank/DDBJ databases">
        <title>Functional and genomic diversity of the sorghum phyllosphere microbiome.</title>
        <authorList>
            <person name="Shade A."/>
        </authorList>
    </citation>
    <scope>NUCLEOTIDE SEQUENCE [LARGE SCALE GENOMIC DNA]</scope>
    <source>
        <strain evidence="4">SORGH_AS_0422</strain>
    </source>
</reference>
<evidence type="ECO:0000313" key="3">
    <source>
        <dbReference type="EMBL" id="MDT3403274.1"/>
    </source>
</evidence>
<feature type="coiled-coil region" evidence="1">
    <location>
        <begin position="32"/>
        <end position="78"/>
    </location>
</feature>
<evidence type="ECO:0000256" key="1">
    <source>
        <dbReference type="SAM" id="Coils"/>
    </source>
</evidence>
<keyword evidence="2" id="KW-0732">Signal</keyword>
<gene>
    <name evidence="3" type="ORF">QE417_002346</name>
</gene>
<evidence type="ECO:0008006" key="5">
    <source>
        <dbReference type="Google" id="ProtNLM"/>
    </source>
</evidence>
<feature type="chain" id="PRO_5045097756" description="Adhesin domain-containing protein" evidence="2">
    <location>
        <begin position="26"/>
        <end position="457"/>
    </location>
</feature>
<proteinExistence type="predicted"/>
<accession>A0ABU3GU23</accession>
<dbReference type="Proteomes" id="UP001258315">
    <property type="component" value="Unassembled WGS sequence"/>
</dbReference>
<dbReference type="EMBL" id="JAVLVU010000001">
    <property type="protein sequence ID" value="MDT3403274.1"/>
    <property type="molecule type" value="Genomic_DNA"/>
</dbReference>
<keyword evidence="4" id="KW-1185">Reference proteome</keyword>
<protein>
    <recommendedName>
        <fullName evidence="5">Adhesin domain-containing protein</fullName>
    </recommendedName>
</protein>
<evidence type="ECO:0000313" key="4">
    <source>
        <dbReference type="Proteomes" id="UP001258315"/>
    </source>
</evidence>
<dbReference type="RefSeq" id="WP_311950117.1">
    <property type="nucleotide sequence ID" value="NZ_JAVLVU010000001.1"/>
</dbReference>
<evidence type="ECO:0000256" key="2">
    <source>
        <dbReference type="SAM" id="SignalP"/>
    </source>
</evidence>